<dbReference type="GO" id="GO:0005886">
    <property type="term" value="C:plasma membrane"/>
    <property type="evidence" value="ECO:0007669"/>
    <property type="project" value="UniProtKB-SubCell"/>
</dbReference>
<evidence type="ECO:0000256" key="5">
    <source>
        <dbReference type="ARBA" id="ARBA00022989"/>
    </source>
</evidence>
<evidence type="ECO:0000256" key="4">
    <source>
        <dbReference type="ARBA" id="ARBA00022692"/>
    </source>
</evidence>
<evidence type="ECO:0000256" key="6">
    <source>
        <dbReference type="ARBA" id="ARBA00023053"/>
    </source>
</evidence>
<feature type="transmembrane region" description="Helical" evidence="10">
    <location>
        <begin position="383"/>
        <end position="406"/>
    </location>
</feature>
<comment type="similarity">
    <text evidence="10">Belongs to the monovalent cation:proton antiporter 1 (CPA1) transporter (TC 2.A.36) family.</text>
</comment>
<reference evidence="12" key="1">
    <citation type="submission" date="2021-12" db="EMBL/GenBank/DDBJ databases">
        <title>Novel species in genus Dyadobacter.</title>
        <authorList>
            <person name="Ma C."/>
        </authorList>
    </citation>
    <scope>NUCLEOTIDE SEQUENCE</scope>
    <source>
        <strain evidence="12">LJ419</strain>
    </source>
</reference>
<comment type="function">
    <text evidence="10">Na(+)/H(+) antiporter that extrudes sodium in exchange for external protons.</text>
</comment>
<dbReference type="PANTHER" id="PTHR10110">
    <property type="entry name" value="SODIUM/HYDROGEN EXCHANGER"/>
    <property type="match status" value="1"/>
</dbReference>
<comment type="caution">
    <text evidence="12">The sequence shown here is derived from an EMBL/GenBank/DDBJ whole genome shotgun (WGS) entry which is preliminary data.</text>
</comment>
<feature type="transmembrane region" description="Helical" evidence="10">
    <location>
        <begin position="267"/>
        <end position="285"/>
    </location>
</feature>
<evidence type="ECO:0000256" key="9">
    <source>
        <dbReference type="ARBA" id="ARBA00023201"/>
    </source>
</evidence>
<keyword evidence="8 10" id="KW-0472">Membrane</keyword>
<keyword evidence="3 10" id="KW-1003">Cell membrane</keyword>
<dbReference type="RefSeq" id="WP_234658632.1">
    <property type="nucleotide sequence ID" value="NZ_CP094997.1"/>
</dbReference>
<keyword evidence="10" id="KW-0050">Antiport</keyword>
<dbReference type="GO" id="GO:0015386">
    <property type="term" value="F:potassium:proton antiporter activity"/>
    <property type="evidence" value="ECO:0007669"/>
    <property type="project" value="TreeGrafter"/>
</dbReference>
<dbReference type="GO" id="GO:0015385">
    <property type="term" value="F:sodium:proton antiporter activity"/>
    <property type="evidence" value="ECO:0007669"/>
    <property type="project" value="InterPro"/>
</dbReference>
<organism evidence="12 13">
    <name type="scientific">Dyadobacter chenwenxiniae</name>
    <dbReference type="NCBI Taxonomy" id="2906456"/>
    <lineage>
        <taxon>Bacteria</taxon>
        <taxon>Pseudomonadati</taxon>
        <taxon>Bacteroidota</taxon>
        <taxon>Cytophagia</taxon>
        <taxon>Cytophagales</taxon>
        <taxon>Spirosomataceae</taxon>
        <taxon>Dyadobacter</taxon>
    </lineage>
</organism>
<evidence type="ECO:0000313" key="13">
    <source>
        <dbReference type="Proteomes" id="UP001139000"/>
    </source>
</evidence>
<evidence type="ECO:0000256" key="7">
    <source>
        <dbReference type="ARBA" id="ARBA00023065"/>
    </source>
</evidence>
<dbReference type="GO" id="GO:0051453">
    <property type="term" value="P:regulation of intracellular pH"/>
    <property type="evidence" value="ECO:0007669"/>
    <property type="project" value="TreeGrafter"/>
</dbReference>
<comment type="subcellular location">
    <subcellularLocation>
        <location evidence="1 10">Cell membrane</location>
        <topology evidence="1 10">Multi-pass membrane protein</topology>
    </subcellularLocation>
</comment>
<keyword evidence="9 10" id="KW-0739">Sodium transport</keyword>
<dbReference type="InterPro" id="IPR006153">
    <property type="entry name" value="Cation/H_exchanger_TM"/>
</dbReference>
<dbReference type="EMBL" id="JAJTTC010000012">
    <property type="protein sequence ID" value="MCF0065623.1"/>
    <property type="molecule type" value="Genomic_DNA"/>
</dbReference>
<feature type="transmembrane region" description="Helical" evidence="10">
    <location>
        <begin position="86"/>
        <end position="108"/>
    </location>
</feature>
<dbReference type="Proteomes" id="UP001139000">
    <property type="component" value="Unassembled WGS sequence"/>
</dbReference>
<feature type="transmembrane region" description="Helical" evidence="10">
    <location>
        <begin position="29"/>
        <end position="49"/>
    </location>
</feature>
<feature type="transmembrane region" description="Helical" evidence="10">
    <location>
        <begin position="55"/>
        <end position="74"/>
    </location>
</feature>
<dbReference type="InterPro" id="IPR018422">
    <property type="entry name" value="Cation/H_exchanger_CPA1"/>
</dbReference>
<dbReference type="Pfam" id="PF00999">
    <property type="entry name" value="Na_H_Exchanger"/>
    <property type="match status" value="1"/>
</dbReference>
<dbReference type="InterPro" id="IPR004705">
    <property type="entry name" value="Cation/H_exchanger_CPA1_bac"/>
</dbReference>
<dbReference type="Gene3D" id="6.10.140.1330">
    <property type="match status" value="1"/>
</dbReference>
<dbReference type="AlphaFoldDB" id="A0A9X1TPK7"/>
<keyword evidence="2 10" id="KW-0813">Transport</keyword>
<dbReference type="NCBIfam" id="TIGR00831">
    <property type="entry name" value="a_cpa1"/>
    <property type="match status" value="1"/>
</dbReference>
<evidence type="ECO:0000256" key="3">
    <source>
        <dbReference type="ARBA" id="ARBA00022475"/>
    </source>
</evidence>
<name>A0A9X1TPK7_9BACT</name>
<dbReference type="PANTHER" id="PTHR10110:SF86">
    <property type="entry name" value="SODIUM_HYDROGEN EXCHANGER 7"/>
    <property type="match status" value="1"/>
</dbReference>
<feature type="transmembrane region" description="Helical" evidence="10">
    <location>
        <begin position="6"/>
        <end position="22"/>
    </location>
</feature>
<evidence type="ECO:0000256" key="1">
    <source>
        <dbReference type="ARBA" id="ARBA00004651"/>
    </source>
</evidence>
<protein>
    <submittedName>
        <fullName evidence="12">Na+/H+ antiporter</fullName>
    </submittedName>
</protein>
<sequence>METDLIIYVSLVLMVAFLVLIARKLSIAYPILLVVAGLALSFIPGIPNVRIDPDIVFLIILPPILFDAAQQYSWRALWKWRRMVSVMAFGYVLLTSTFVAIVSCWLIPGFTMAQGFLLGAIISPPDAAAATAILKKLKLPKGLVSILEGESLLNDAASLTIFRFALAAVVSNQFVWYEALGTFAVITVSGIAIGAAIGMLYYALYKWLPTTSDLDVTLLLVLPYLNYIVAEELGSSGVIAVVTAGLLLSSQTHFVLPHSSRLKSNAILPSITFILNAIVFFLIGIQFPGIMKGLKDIPLSEALKIALIIAALIMLVRLVAGHISGIFTSFISKYIKVAVPHPGWRNPMIISWIGMRGVVSLASALSIPLVIPGGGEFPFRSLILFITYIVIIVTLVGQGLTLPWVIKTIKPEKIPGEVEDHDQLMAIEKYLFNAAHDKFSSSYAKDALENRMIQHKLELMAFKVGVYEGLDDDYQKEKVRAMVRHFNKVMMEVLEHERRHLIHFCRRDEFDDDVIRIMERRLDLKEETLEDHL</sequence>
<feature type="transmembrane region" description="Helical" evidence="10">
    <location>
        <begin position="305"/>
        <end position="328"/>
    </location>
</feature>
<evidence type="ECO:0000256" key="2">
    <source>
        <dbReference type="ARBA" id="ARBA00022448"/>
    </source>
</evidence>
<evidence type="ECO:0000259" key="11">
    <source>
        <dbReference type="Pfam" id="PF00999"/>
    </source>
</evidence>
<feature type="transmembrane region" description="Helical" evidence="10">
    <location>
        <begin position="156"/>
        <end position="176"/>
    </location>
</feature>
<feature type="transmembrane region" description="Helical" evidence="10">
    <location>
        <begin position="183"/>
        <end position="204"/>
    </location>
</feature>
<evidence type="ECO:0000256" key="10">
    <source>
        <dbReference type="RuleBase" id="RU366002"/>
    </source>
</evidence>
<keyword evidence="7 10" id="KW-0406">Ion transport</keyword>
<feature type="transmembrane region" description="Helical" evidence="10">
    <location>
        <begin position="224"/>
        <end position="247"/>
    </location>
</feature>
<dbReference type="GO" id="GO:0098719">
    <property type="term" value="P:sodium ion import across plasma membrane"/>
    <property type="evidence" value="ECO:0007669"/>
    <property type="project" value="TreeGrafter"/>
</dbReference>
<feature type="transmembrane region" description="Helical" evidence="10">
    <location>
        <begin position="349"/>
        <end position="371"/>
    </location>
</feature>
<gene>
    <name evidence="12" type="ORF">LXM26_29175</name>
</gene>
<keyword evidence="13" id="KW-1185">Reference proteome</keyword>
<evidence type="ECO:0000256" key="8">
    <source>
        <dbReference type="ARBA" id="ARBA00023136"/>
    </source>
</evidence>
<proteinExistence type="inferred from homology"/>
<keyword evidence="6 10" id="KW-0915">Sodium</keyword>
<evidence type="ECO:0000313" key="12">
    <source>
        <dbReference type="EMBL" id="MCF0065623.1"/>
    </source>
</evidence>
<keyword evidence="4 10" id="KW-0812">Transmembrane</keyword>
<feature type="domain" description="Cation/H+ exchanger transmembrane" evidence="11">
    <location>
        <begin position="14"/>
        <end position="407"/>
    </location>
</feature>
<accession>A0A9X1TPK7</accession>
<keyword evidence="5 10" id="KW-1133">Transmembrane helix</keyword>